<protein>
    <submittedName>
        <fullName evidence="1">Uncharacterized protein</fullName>
    </submittedName>
</protein>
<accession>A0ACC2TWX1</accession>
<evidence type="ECO:0000313" key="1">
    <source>
        <dbReference type="EMBL" id="KAJ9079183.1"/>
    </source>
</evidence>
<sequence>MKEGFALKKCIVWVWLALLASFQDATPILERVDFPKMVLFGYRFSATATLRWPAGSQHVPVSYEIWEGDAKEPNENSIKGTFTTDKSDKTVKIKSETKQGSFINVFTISDLEISKRVNNRISLRIDGGDSFTSTVHGMPGALTILPIIVMLGVALLSSQATLALLLGVFISATFINGFNPLLGFLRTIDTYTINSLGDPEHAKVIMFTFYLSASVALIQKSGGAEALALSITRFATTRFRGQWATYITGLVIFIDDPTSCIVVGANMRTVTDRLYLSHEKLAFLVHLMSSPITSLSPVSSWIGFVLGILAPVLSKMKSVKSEEPFVFFLKTIPSRFFPIFAMLLGGIAMATRRDFGPMLTAERRAYHDKVVVESDGTTLDNQFEDPLAPPHNAPRRLINSILPIFTIITLTVVSLLLSGYYSLLDSIARGEKKEITIYSMAGAGNSYDALLYSSFFSCILCMFMYRVQGILGFGVGISTIMYGVKDMVEAMLILVFAWGVGTCFLEMGVDQFVVGALSGTLPSSLVPMLSFILSAIVSFTTGTSWGTMAIMLPLAMPLGDASGKEELLVLTASAVMSGALFGDLCSPISVTTILTCSAVQVPVNKHVNTQLPYAILALVVACFLGYLPLGLGLYPDWAAILIGTSVIVGCFYLFGVPTESTCPSRWETFQGYIGRSPKVVDSSHTSSDDENEDAINLKNVKL</sequence>
<gene>
    <name evidence="1" type="ORF">DSO57_1038101</name>
</gene>
<comment type="caution">
    <text evidence="1">The sequence shown here is derived from an EMBL/GenBank/DDBJ whole genome shotgun (WGS) entry which is preliminary data.</text>
</comment>
<proteinExistence type="predicted"/>
<evidence type="ECO:0000313" key="2">
    <source>
        <dbReference type="Proteomes" id="UP001165960"/>
    </source>
</evidence>
<keyword evidence="2" id="KW-1185">Reference proteome</keyword>
<dbReference type="Proteomes" id="UP001165960">
    <property type="component" value="Unassembled WGS sequence"/>
</dbReference>
<dbReference type="EMBL" id="QTSX02001872">
    <property type="protein sequence ID" value="KAJ9079183.1"/>
    <property type="molecule type" value="Genomic_DNA"/>
</dbReference>
<reference evidence="1" key="1">
    <citation type="submission" date="2022-04" db="EMBL/GenBank/DDBJ databases">
        <title>Genome of the entomopathogenic fungus Entomophthora muscae.</title>
        <authorList>
            <person name="Elya C."/>
            <person name="Lovett B.R."/>
            <person name="Lee E."/>
            <person name="Macias A.M."/>
            <person name="Hajek A.E."/>
            <person name="De Bivort B.L."/>
            <person name="Kasson M.T."/>
            <person name="De Fine Licht H.H."/>
            <person name="Stajich J.E."/>
        </authorList>
    </citation>
    <scope>NUCLEOTIDE SEQUENCE</scope>
    <source>
        <strain evidence="1">Berkeley</strain>
    </source>
</reference>
<organism evidence="1 2">
    <name type="scientific">Entomophthora muscae</name>
    <dbReference type="NCBI Taxonomy" id="34485"/>
    <lineage>
        <taxon>Eukaryota</taxon>
        <taxon>Fungi</taxon>
        <taxon>Fungi incertae sedis</taxon>
        <taxon>Zoopagomycota</taxon>
        <taxon>Entomophthoromycotina</taxon>
        <taxon>Entomophthoromycetes</taxon>
        <taxon>Entomophthorales</taxon>
        <taxon>Entomophthoraceae</taxon>
        <taxon>Entomophthora</taxon>
    </lineage>
</organism>
<name>A0ACC2TWX1_9FUNG</name>